<evidence type="ECO:0000313" key="3">
    <source>
        <dbReference type="EMBL" id="NMP21110.1"/>
    </source>
</evidence>
<dbReference type="Pfam" id="PF19291">
    <property type="entry name" value="TREH_N"/>
    <property type="match status" value="1"/>
</dbReference>
<keyword evidence="3" id="KW-0378">Hydrolase</keyword>
<keyword evidence="4" id="KW-1185">Reference proteome</keyword>
<dbReference type="RefSeq" id="WP_169096124.1">
    <property type="nucleotide sequence ID" value="NZ_JABBVZ010000004.1"/>
</dbReference>
<dbReference type="InterPro" id="IPR008928">
    <property type="entry name" value="6-hairpin_glycosidase_sf"/>
</dbReference>
<comment type="caution">
    <text evidence="3">The sequence shown here is derived from an EMBL/GenBank/DDBJ whole genome shotgun (WGS) entry which is preliminary data.</text>
</comment>
<dbReference type="AlphaFoldDB" id="A0A7Y0Q1A1"/>
<dbReference type="EMBL" id="JABBVZ010000004">
    <property type="protein sequence ID" value="NMP21110.1"/>
    <property type="molecule type" value="Genomic_DNA"/>
</dbReference>
<dbReference type="Gene3D" id="1.50.10.10">
    <property type="match status" value="1"/>
</dbReference>
<feature type="domain" description="GH15-like" evidence="1">
    <location>
        <begin position="208"/>
        <end position="520"/>
    </location>
</feature>
<name>A0A7Y0Q1A1_9FIRM</name>
<gene>
    <name evidence="3" type="ORF">HIJ39_01895</name>
</gene>
<evidence type="ECO:0000259" key="1">
    <source>
        <dbReference type="Pfam" id="PF00723"/>
    </source>
</evidence>
<dbReference type="InterPro" id="IPR012341">
    <property type="entry name" value="6hp_glycosidase-like_sf"/>
</dbReference>
<protein>
    <submittedName>
        <fullName evidence="3">Glycoside hydrolase family 15 protein</fullName>
    </submittedName>
</protein>
<dbReference type="SUPFAM" id="SSF48208">
    <property type="entry name" value="Six-hairpin glycosidases"/>
    <property type="match status" value="1"/>
</dbReference>
<dbReference type="GO" id="GO:0005975">
    <property type="term" value="P:carbohydrate metabolic process"/>
    <property type="evidence" value="ECO:0007669"/>
    <property type="project" value="InterPro"/>
</dbReference>
<dbReference type="PANTHER" id="PTHR31616:SF0">
    <property type="entry name" value="GLUCAN 1,4-ALPHA-GLUCOSIDASE"/>
    <property type="match status" value="1"/>
</dbReference>
<evidence type="ECO:0000313" key="4">
    <source>
        <dbReference type="Proteomes" id="UP000533476"/>
    </source>
</evidence>
<dbReference type="InterPro" id="IPR045582">
    <property type="entry name" value="Trehalase-like_N"/>
</dbReference>
<feature type="domain" description="Trehalase-like N-terminal" evidence="2">
    <location>
        <begin position="6"/>
        <end position="118"/>
    </location>
</feature>
<organism evidence="3 4">
    <name type="scientific">Sulfobacillus harzensis</name>
    <dbReference type="NCBI Taxonomy" id="2729629"/>
    <lineage>
        <taxon>Bacteria</taxon>
        <taxon>Bacillati</taxon>
        <taxon>Bacillota</taxon>
        <taxon>Clostridia</taxon>
        <taxon>Eubacteriales</taxon>
        <taxon>Clostridiales Family XVII. Incertae Sedis</taxon>
        <taxon>Sulfobacillus</taxon>
    </lineage>
</organism>
<sequence>MKPFYALLGNGMTALLASPTGAIDWLPVPRFDGPTVFGRLLDRHSGGYLSLEPDSFQNVQQRYLPDGLCLETRFETEQGPAEVRTWMSIGRTALWLSCKSDVPLRLTCRPSFGYGAVRPAYTVTTGGMRYQNPHGPEIAQLLIQGPLRTTERIDQWIIGPGDATIVLRISTEQPADLRWLNRPIPSDPERQWSLTRGYWLAARRPYHGPHHDLFMRSLEVIRALIYRPSGAPIAAATTSLPETPGDTRQWDYRYAWVRDSAYAAEALLMAGDRTSARRIAEFLLNAVSPTERVFPAPFPGVDGTLPDGERDLLWLSGHAESRPARAGNGAIHQLQLDLAGSLLWLVYHLAQSDGAGGWITHYWWAVEALAEWMRHTWSQQDASLWEYRTIRGHHTHSRLMNWVGLKAAQYLAESLGFLDRAERWRRTAVRIREAMLADGERAGRFEPRPGSASSDAALLTLPLYDFIAADDPLFTTTLDDISRNLVVDGLVYRYREDDLGQARHPFLLAGFWYARILLRQGRLEEADHVIQQHVQLATPLGLYGEHVDLTTGEVRGNFPQLFSHTGLVITLAERQRMLDGEPWLSFPEHLKRPQQLEPQ</sequence>
<dbReference type="GO" id="GO:0004553">
    <property type="term" value="F:hydrolase activity, hydrolyzing O-glycosyl compounds"/>
    <property type="evidence" value="ECO:0007669"/>
    <property type="project" value="UniProtKB-ARBA"/>
</dbReference>
<accession>A0A7Y0Q1A1</accession>
<reference evidence="3 4" key="1">
    <citation type="submission" date="2020-04" db="EMBL/GenBank/DDBJ databases">
        <authorList>
            <person name="Zhang R."/>
            <person name="Schippers A."/>
        </authorList>
    </citation>
    <scope>NUCLEOTIDE SEQUENCE [LARGE SCALE GENOMIC DNA]</scope>
    <source>
        <strain evidence="3 4">DSM 109850</strain>
    </source>
</reference>
<dbReference type="Proteomes" id="UP000533476">
    <property type="component" value="Unassembled WGS sequence"/>
</dbReference>
<evidence type="ECO:0000259" key="2">
    <source>
        <dbReference type="Pfam" id="PF19291"/>
    </source>
</evidence>
<proteinExistence type="predicted"/>
<dbReference type="PANTHER" id="PTHR31616">
    <property type="entry name" value="TREHALASE"/>
    <property type="match status" value="1"/>
</dbReference>
<dbReference type="InterPro" id="IPR011613">
    <property type="entry name" value="GH15-like"/>
</dbReference>
<dbReference type="Pfam" id="PF00723">
    <property type="entry name" value="Glyco_hydro_15"/>
    <property type="match status" value="1"/>
</dbReference>